<dbReference type="STRING" id="7897.ENSLACP00000004644"/>
<name>H3A4S3_LATCH</name>
<comment type="similarity">
    <text evidence="2">Belongs to the cytochrome c oxidase subunit 6B family.</text>
</comment>
<evidence type="ECO:0000256" key="1">
    <source>
        <dbReference type="ARBA" id="ARBA00004569"/>
    </source>
</evidence>
<dbReference type="OMA" id="ERAKCWS"/>
<dbReference type="Pfam" id="PF02297">
    <property type="entry name" value="COX6B"/>
    <property type="match status" value="1"/>
</dbReference>
<dbReference type="Ensembl" id="ENSLACT00000004683.1">
    <property type="protein sequence ID" value="ENSLACP00000004644.1"/>
    <property type="gene ID" value="ENSLACG00000004134.1"/>
</dbReference>
<dbReference type="InParanoid" id="H3A4S3"/>
<comment type="function">
    <text evidence="5">Involved in the maturation of the mitochondrial respiratory chain complex IV subunit MT-CO2/COX2. Thereby, may regulate early steps of complex IV assembly. Mitochondrial respiratory chain complex IV or cytochrome c oxidase is the component of the respiratory chain that catalyzes the transfer of electrons from intermembrane space cytochrome c to molecular oxygen in the matrix and as a consequence contributes to the proton gradient involved in mitochondrial ATP synthesis. May also be required for efficient formation of respiratory supercomplexes comprised of complexes III and IV.</text>
</comment>
<keyword evidence="3" id="KW-0496">Mitochondrion</keyword>
<dbReference type="GeneTree" id="ENSGT00390000004094"/>
<proteinExistence type="inferred from homology"/>
<dbReference type="FunCoup" id="H3A4S3">
    <property type="interactions" value="672"/>
</dbReference>
<dbReference type="EMBL" id="AFYH01232988">
    <property type="status" value="NOT_ANNOTATED_CDS"/>
    <property type="molecule type" value="Genomic_DNA"/>
</dbReference>
<gene>
    <name evidence="7" type="primary">COA6</name>
</gene>
<keyword evidence="4" id="KW-1015">Disulfide bond</keyword>
<reference evidence="7" key="2">
    <citation type="submission" date="2025-08" db="UniProtKB">
        <authorList>
            <consortium name="Ensembl"/>
        </authorList>
    </citation>
    <scope>IDENTIFICATION</scope>
</reference>
<dbReference type="PANTHER" id="PTHR46690:SF1">
    <property type="entry name" value="CYTOCHROME C OXIDASE ASSEMBLY FACTOR 6 HOMOLOG"/>
    <property type="match status" value="1"/>
</dbReference>
<dbReference type="PANTHER" id="PTHR46690">
    <property type="entry name" value="CYTOCHROME C OXIDASE ASSEMBLY FACTOR 6 HOMOLOG"/>
    <property type="match status" value="1"/>
</dbReference>
<dbReference type="InterPro" id="IPR048280">
    <property type="entry name" value="COX6B-like"/>
</dbReference>
<accession>H3A4S3</accession>
<dbReference type="Proteomes" id="UP000008672">
    <property type="component" value="Unassembled WGS sequence"/>
</dbReference>
<sequence length="67" mass="8258">MSAPTAKERKKCWEARDLYWQCLDENKDNSSTCQRLRNGFETNCPQQWVKYFDKRRDYLKYKEQIES</sequence>
<dbReference type="AlphaFoldDB" id="H3A4S3"/>
<reference evidence="8" key="1">
    <citation type="submission" date="2011-08" db="EMBL/GenBank/DDBJ databases">
        <title>The draft genome of Latimeria chalumnae.</title>
        <authorList>
            <person name="Di Palma F."/>
            <person name="Alfoldi J."/>
            <person name="Johnson J."/>
            <person name="Berlin A."/>
            <person name="Gnerre S."/>
            <person name="Jaffe D."/>
            <person name="MacCallum I."/>
            <person name="Young S."/>
            <person name="Walker B.J."/>
            <person name="Lander E."/>
            <person name="Lindblad-Toh K."/>
        </authorList>
    </citation>
    <scope>NUCLEOTIDE SEQUENCE [LARGE SCALE GENOMIC DNA]</scope>
    <source>
        <strain evidence="8">Wild caught</strain>
    </source>
</reference>
<reference evidence="7" key="3">
    <citation type="submission" date="2025-09" db="UniProtKB">
        <authorList>
            <consortium name="Ensembl"/>
        </authorList>
    </citation>
    <scope>IDENTIFICATION</scope>
</reference>
<comment type="subcellular location">
    <subcellularLocation>
        <location evidence="1">Mitochondrion intermembrane space</location>
    </subcellularLocation>
</comment>
<dbReference type="eggNOG" id="KOG3057">
    <property type="taxonomic scope" value="Eukaryota"/>
</dbReference>
<dbReference type="Bgee" id="ENSLACG00000004134">
    <property type="expression patterns" value="Expressed in chordate pharynx and 6 other cell types or tissues"/>
</dbReference>
<dbReference type="InterPro" id="IPR036549">
    <property type="entry name" value="CX6/COA6-like_sf"/>
</dbReference>
<evidence type="ECO:0000313" key="8">
    <source>
        <dbReference type="Proteomes" id="UP000008672"/>
    </source>
</evidence>
<evidence type="ECO:0000256" key="6">
    <source>
        <dbReference type="ARBA" id="ARBA00073932"/>
    </source>
</evidence>
<dbReference type="HOGENOM" id="CLU_142408_4_0_1"/>
<keyword evidence="8" id="KW-1185">Reference proteome</keyword>
<dbReference type="GO" id="GO:0008535">
    <property type="term" value="P:respiratory chain complex IV assembly"/>
    <property type="evidence" value="ECO:0007669"/>
    <property type="project" value="InterPro"/>
</dbReference>
<dbReference type="PROSITE" id="PS51808">
    <property type="entry name" value="CHCH"/>
    <property type="match status" value="1"/>
</dbReference>
<dbReference type="GO" id="GO:0042775">
    <property type="term" value="P:mitochondrial ATP synthesis coupled electron transport"/>
    <property type="evidence" value="ECO:0007669"/>
    <property type="project" value="TreeGrafter"/>
</dbReference>
<dbReference type="InterPro" id="IPR042289">
    <property type="entry name" value="COA6"/>
</dbReference>
<evidence type="ECO:0000256" key="2">
    <source>
        <dbReference type="ARBA" id="ARBA00006425"/>
    </source>
</evidence>
<protein>
    <recommendedName>
        <fullName evidence="6">Cytochrome c oxidase assembly factor 6 homolog</fullName>
    </recommendedName>
</protein>
<dbReference type="GO" id="GO:0005758">
    <property type="term" value="C:mitochondrial intermembrane space"/>
    <property type="evidence" value="ECO:0007669"/>
    <property type="project" value="UniProtKB-SubCell"/>
</dbReference>
<dbReference type="FunFam" id="1.10.10.140:FF:000002">
    <property type="entry name" value="Cytochrome c oxidase assembly factor 6 homolog"/>
    <property type="match status" value="1"/>
</dbReference>
<dbReference type="SUPFAM" id="SSF47694">
    <property type="entry name" value="Cytochrome c oxidase subunit h"/>
    <property type="match status" value="1"/>
</dbReference>
<evidence type="ECO:0000256" key="4">
    <source>
        <dbReference type="ARBA" id="ARBA00023157"/>
    </source>
</evidence>
<evidence type="ECO:0000313" key="7">
    <source>
        <dbReference type="Ensembl" id="ENSLACP00000004644.1"/>
    </source>
</evidence>
<evidence type="ECO:0000256" key="3">
    <source>
        <dbReference type="ARBA" id="ARBA00023128"/>
    </source>
</evidence>
<organism evidence="7 8">
    <name type="scientific">Latimeria chalumnae</name>
    <name type="common">Coelacanth</name>
    <dbReference type="NCBI Taxonomy" id="7897"/>
    <lineage>
        <taxon>Eukaryota</taxon>
        <taxon>Metazoa</taxon>
        <taxon>Chordata</taxon>
        <taxon>Craniata</taxon>
        <taxon>Vertebrata</taxon>
        <taxon>Euteleostomi</taxon>
        <taxon>Coelacanthiformes</taxon>
        <taxon>Coelacanthidae</taxon>
        <taxon>Latimeria</taxon>
    </lineage>
</organism>
<evidence type="ECO:0000256" key="5">
    <source>
        <dbReference type="ARBA" id="ARBA00060319"/>
    </source>
</evidence>
<dbReference type="GO" id="GO:0007507">
    <property type="term" value="P:heart development"/>
    <property type="evidence" value="ECO:0007669"/>
    <property type="project" value="Ensembl"/>
</dbReference>
<dbReference type="Gene3D" id="1.10.10.140">
    <property type="entry name" value="Cytochrome c oxidase, subunit VIb"/>
    <property type="match status" value="1"/>
</dbReference>